<accession>A0A9J6CWT5</accession>
<keyword evidence="2" id="KW-0472">Membrane</keyword>
<evidence type="ECO:0000256" key="2">
    <source>
        <dbReference type="SAM" id="Phobius"/>
    </source>
</evidence>
<evidence type="ECO:0000313" key="3">
    <source>
        <dbReference type="EMBL" id="KAH7948548.1"/>
    </source>
</evidence>
<reference evidence="3" key="1">
    <citation type="journal article" date="2020" name="Cell">
        <title>Large-Scale Comparative Analyses of Tick Genomes Elucidate Their Genetic Diversity and Vector Capacities.</title>
        <authorList>
            <consortium name="Tick Genome and Microbiome Consortium (TIGMIC)"/>
            <person name="Jia N."/>
            <person name="Wang J."/>
            <person name="Shi W."/>
            <person name="Du L."/>
            <person name="Sun Y."/>
            <person name="Zhan W."/>
            <person name="Jiang J.F."/>
            <person name="Wang Q."/>
            <person name="Zhang B."/>
            <person name="Ji P."/>
            <person name="Bell-Sakyi L."/>
            <person name="Cui X.M."/>
            <person name="Yuan T.T."/>
            <person name="Jiang B.G."/>
            <person name="Yang W.F."/>
            <person name="Lam T.T."/>
            <person name="Chang Q.C."/>
            <person name="Ding S.J."/>
            <person name="Wang X.J."/>
            <person name="Zhu J.G."/>
            <person name="Ruan X.D."/>
            <person name="Zhao L."/>
            <person name="Wei J.T."/>
            <person name="Ye R.Z."/>
            <person name="Que T.C."/>
            <person name="Du C.H."/>
            <person name="Zhou Y.H."/>
            <person name="Cheng J.X."/>
            <person name="Dai P.F."/>
            <person name="Guo W.B."/>
            <person name="Han X.H."/>
            <person name="Huang E.J."/>
            <person name="Li L.F."/>
            <person name="Wei W."/>
            <person name="Gao Y.C."/>
            <person name="Liu J.Z."/>
            <person name="Shao H.Z."/>
            <person name="Wang X."/>
            <person name="Wang C.C."/>
            <person name="Yang T.C."/>
            <person name="Huo Q.B."/>
            <person name="Li W."/>
            <person name="Chen H.Y."/>
            <person name="Chen S.E."/>
            <person name="Zhou L.G."/>
            <person name="Ni X.B."/>
            <person name="Tian J.H."/>
            <person name="Sheng Y."/>
            <person name="Liu T."/>
            <person name="Pan Y.S."/>
            <person name="Xia L.Y."/>
            <person name="Li J."/>
            <person name="Zhao F."/>
            <person name="Cao W.C."/>
        </authorList>
    </citation>
    <scope>NUCLEOTIDE SEQUENCE</scope>
    <source>
        <strain evidence="3">Rmic-2018</strain>
    </source>
</reference>
<evidence type="ECO:0000313" key="4">
    <source>
        <dbReference type="Proteomes" id="UP000821866"/>
    </source>
</evidence>
<feature type="region of interest" description="Disordered" evidence="1">
    <location>
        <begin position="15"/>
        <end position="59"/>
    </location>
</feature>
<organism evidence="3 4">
    <name type="scientific">Rhipicephalus microplus</name>
    <name type="common">Cattle tick</name>
    <name type="synonym">Boophilus microplus</name>
    <dbReference type="NCBI Taxonomy" id="6941"/>
    <lineage>
        <taxon>Eukaryota</taxon>
        <taxon>Metazoa</taxon>
        <taxon>Ecdysozoa</taxon>
        <taxon>Arthropoda</taxon>
        <taxon>Chelicerata</taxon>
        <taxon>Arachnida</taxon>
        <taxon>Acari</taxon>
        <taxon>Parasitiformes</taxon>
        <taxon>Ixodida</taxon>
        <taxon>Ixodoidea</taxon>
        <taxon>Ixodidae</taxon>
        <taxon>Rhipicephalinae</taxon>
        <taxon>Rhipicephalus</taxon>
        <taxon>Boophilus</taxon>
    </lineage>
</organism>
<keyword evidence="2" id="KW-1133">Transmembrane helix</keyword>
<feature type="compositionally biased region" description="Low complexity" evidence="1">
    <location>
        <begin position="34"/>
        <end position="47"/>
    </location>
</feature>
<proteinExistence type="predicted"/>
<dbReference type="EMBL" id="JABSTU010005294">
    <property type="protein sequence ID" value="KAH7948548.1"/>
    <property type="molecule type" value="Genomic_DNA"/>
</dbReference>
<sequence length="190" mass="21125">MHYLPNLRKIITRKKKEKPSRVKLHQPLDFHANASKASSTSTATSAAPQPNQQTPLGNRLRPQLIRQRMVAAVPVPEELRHWAQDFPWRRTMYTLVALALVASICGAVLLVAWNTGAEKPICDEACSEYTMVWTRSVACSRVGTCDLLALLTFHARGFTETLMLASLSLIVSEKSAMKNFPRARPAIDAS</sequence>
<dbReference type="AlphaFoldDB" id="A0A9J6CWT5"/>
<keyword evidence="4" id="KW-1185">Reference proteome</keyword>
<evidence type="ECO:0000256" key="1">
    <source>
        <dbReference type="SAM" id="MobiDB-lite"/>
    </source>
</evidence>
<keyword evidence="2" id="KW-0812">Transmembrane</keyword>
<protein>
    <submittedName>
        <fullName evidence="3">Uncharacterized protein</fullName>
    </submittedName>
</protein>
<gene>
    <name evidence="3" type="ORF">HPB51_028520</name>
</gene>
<dbReference type="Proteomes" id="UP000821866">
    <property type="component" value="Unassembled WGS sequence"/>
</dbReference>
<feature type="transmembrane region" description="Helical" evidence="2">
    <location>
        <begin position="92"/>
        <end position="113"/>
    </location>
</feature>
<name>A0A9J6CWT5_RHIMP</name>
<feature type="compositionally biased region" description="Basic residues" evidence="1">
    <location>
        <begin position="15"/>
        <end position="24"/>
    </location>
</feature>
<comment type="caution">
    <text evidence="3">The sequence shown here is derived from an EMBL/GenBank/DDBJ whole genome shotgun (WGS) entry which is preliminary data.</text>
</comment>
<reference evidence="3" key="2">
    <citation type="submission" date="2021-09" db="EMBL/GenBank/DDBJ databases">
        <authorList>
            <person name="Jia N."/>
            <person name="Wang J."/>
            <person name="Shi W."/>
            <person name="Du L."/>
            <person name="Sun Y."/>
            <person name="Zhan W."/>
            <person name="Jiang J."/>
            <person name="Wang Q."/>
            <person name="Zhang B."/>
            <person name="Ji P."/>
            <person name="Sakyi L.B."/>
            <person name="Cui X."/>
            <person name="Yuan T."/>
            <person name="Jiang B."/>
            <person name="Yang W."/>
            <person name="Lam T.T.-Y."/>
            <person name="Chang Q."/>
            <person name="Ding S."/>
            <person name="Wang X."/>
            <person name="Zhu J."/>
            <person name="Ruan X."/>
            <person name="Zhao L."/>
            <person name="Wei J."/>
            <person name="Que T."/>
            <person name="Du C."/>
            <person name="Cheng J."/>
            <person name="Dai P."/>
            <person name="Han X."/>
            <person name="Huang E."/>
            <person name="Gao Y."/>
            <person name="Liu J."/>
            <person name="Shao H."/>
            <person name="Ye R."/>
            <person name="Li L."/>
            <person name="Wei W."/>
            <person name="Wang X."/>
            <person name="Wang C."/>
            <person name="Huo Q."/>
            <person name="Li W."/>
            <person name="Guo W."/>
            <person name="Chen H."/>
            <person name="Chen S."/>
            <person name="Zhou L."/>
            <person name="Zhou L."/>
            <person name="Ni X."/>
            <person name="Tian J."/>
            <person name="Zhou Y."/>
            <person name="Sheng Y."/>
            <person name="Liu T."/>
            <person name="Pan Y."/>
            <person name="Xia L."/>
            <person name="Li J."/>
            <person name="Zhao F."/>
            <person name="Cao W."/>
        </authorList>
    </citation>
    <scope>NUCLEOTIDE SEQUENCE</scope>
    <source>
        <strain evidence="3">Rmic-2018</strain>
        <tissue evidence="3">Larvae</tissue>
    </source>
</reference>